<feature type="region of interest" description="Disordered" evidence="1">
    <location>
        <begin position="482"/>
        <end position="541"/>
    </location>
</feature>
<feature type="compositionally biased region" description="Acidic residues" evidence="1">
    <location>
        <begin position="598"/>
        <end position="609"/>
    </location>
</feature>
<feature type="compositionally biased region" description="Basic and acidic residues" evidence="1">
    <location>
        <begin position="690"/>
        <end position="700"/>
    </location>
</feature>
<feature type="region of interest" description="Disordered" evidence="1">
    <location>
        <begin position="679"/>
        <end position="700"/>
    </location>
</feature>
<feature type="compositionally biased region" description="Acidic residues" evidence="1">
    <location>
        <begin position="499"/>
        <end position="510"/>
    </location>
</feature>
<feature type="compositionally biased region" description="Acidic residues" evidence="1">
    <location>
        <begin position="679"/>
        <end position="688"/>
    </location>
</feature>
<feature type="compositionally biased region" description="Polar residues" evidence="1">
    <location>
        <begin position="293"/>
        <end position="313"/>
    </location>
</feature>
<dbReference type="InterPro" id="IPR036249">
    <property type="entry name" value="Thioredoxin-like_sf"/>
</dbReference>
<dbReference type="CDD" id="cd02947">
    <property type="entry name" value="TRX_family"/>
    <property type="match status" value="1"/>
</dbReference>
<dbReference type="SUPFAM" id="SSF52833">
    <property type="entry name" value="Thioredoxin-like"/>
    <property type="match status" value="1"/>
</dbReference>
<dbReference type="EMBL" id="HBHT01038190">
    <property type="protein sequence ID" value="CAD9992007.1"/>
    <property type="molecule type" value="Transcribed_RNA"/>
</dbReference>
<feature type="region of interest" description="Disordered" evidence="1">
    <location>
        <begin position="293"/>
        <end position="323"/>
    </location>
</feature>
<accession>A0A7S3DXG8</accession>
<protein>
    <recommendedName>
        <fullName evidence="3">Thioredoxin domain-containing protein</fullName>
    </recommendedName>
</protein>
<evidence type="ECO:0000256" key="1">
    <source>
        <dbReference type="SAM" id="MobiDB-lite"/>
    </source>
</evidence>
<gene>
    <name evidence="2" type="ORF">APAL1065_LOCUS25654</name>
</gene>
<dbReference type="AlphaFoldDB" id="A0A7S3DXG8"/>
<proteinExistence type="predicted"/>
<feature type="region of interest" description="Disordered" evidence="1">
    <location>
        <begin position="234"/>
        <end position="255"/>
    </location>
</feature>
<reference evidence="2" key="1">
    <citation type="submission" date="2021-01" db="EMBL/GenBank/DDBJ databases">
        <authorList>
            <person name="Corre E."/>
            <person name="Pelletier E."/>
            <person name="Niang G."/>
            <person name="Scheremetjew M."/>
            <person name="Finn R."/>
            <person name="Kale V."/>
            <person name="Holt S."/>
            <person name="Cochrane G."/>
            <person name="Meng A."/>
            <person name="Brown T."/>
            <person name="Cohen L."/>
        </authorList>
    </citation>
    <scope>NUCLEOTIDE SEQUENCE</scope>
    <source>
        <strain evidence="2">CCMP125</strain>
    </source>
</reference>
<organism evidence="2">
    <name type="scientific">Entomoneis paludosa</name>
    <dbReference type="NCBI Taxonomy" id="265537"/>
    <lineage>
        <taxon>Eukaryota</taxon>
        <taxon>Sar</taxon>
        <taxon>Stramenopiles</taxon>
        <taxon>Ochrophyta</taxon>
        <taxon>Bacillariophyta</taxon>
        <taxon>Bacillariophyceae</taxon>
        <taxon>Bacillariophycidae</taxon>
        <taxon>Entomoneidaceae</taxon>
        <taxon>Entomoneis</taxon>
    </lineage>
</organism>
<name>A0A7S3DXG8_9STRA</name>
<evidence type="ECO:0000313" key="2">
    <source>
        <dbReference type="EMBL" id="CAD9992007.1"/>
    </source>
</evidence>
<feature type="region of interest" description="Disordered" evidence="1">
    <location>
        <begin position="590"/>
        <end position="609"/>
    </location>
</feature>
<evidence type="ECO:0008006" key="3">
    <source>
        <dbReference type="Google" id="ProtNLM"/>
    </source>
</evidence>
<sequence length="700" mass="76195">MTAAVARKQQLPTSESKTRRKTIMMASPTRRWNGGGLALCILIVLLLLSSQQSMVVQAFGVTTPRGDSGIRANVHHPDNDYATRFHSMTTVTQLGSAATNRPATSRHAATTQTEYYTALLDGPCWRSLQKALAPVTSRNHGNNNNPASSTTTTTVGQLQLVTGTLEDDNQDVIGILASYPSDNDEDTVRLTTGDAVVAHSVASIPSHIAPAQAASTYAFGLTHVHSLLTVVDGNQVGRGDNNDDNDDSLSSTTTTMSVIPPTHAVVVGGNPDALLAAQGLQAMGCPRVTLVSTQNPSLPSTATSNIDVTSPEMTNPHPPQNDDDDDEVGFAQALGSFDALLDTVGNEMDDDASGFLEGSVIRLLRQEHACTQYMTTYTKSQELINKEGVLFGPGKVNKYQKSLVSPNTPPSVQRQPVPAPLQIGQTIQTLLEANVIWNTHKNQHAMQPNQPHVRGWDMGRFLEQTLWPLDSRGAGTVRYGFPVPGSNGKDNSFGLGNNDNDDDEDDDDDGVMISKAPMTRGGGRFVERQTSDNDDDEDDRPVITTPYIRNIIGYRGLQQLENQELTAVLFLSAKWCRTCKRMQLPFRRMAKQGSMPKDDDDDESVTDDNDLPEIVFCKGEASGRDGKMLGRALGIETVPTFVLFRKGKRYGEPLSISRLPSKKLQVAIQYLQEGREWDDDLFADEGGDTDSNKKEKEPLE</sequence>
<dbReference type="Gene3D" id="3.40.30.10">
    <property type="entry name" value="Glutaredoxin"/>
    <property type="match status" value="1"/>
</dbReference>